<dbReference type="PANTHER" id="PTHR31579:SF42">
    <property type="entry name" value="DUF506 FAMILY PROTEIN (DUF506)"/>
    <property type="match status" value="1"/>
</dbReference>
<comment type="caution">
    <text evidence="1">The sequence shown here is derived from an EMBL/GenBank/DDBJ whole genome shotgun (WGS) entry which is preliminary data.</text>
</comment>
<dbReference type="Proteomes" id="UP001140206">
    <property type="component" value="Chromosome 5"/>
</dbReference>
<dbReference type="Pfam" id="PF04720">
    <property type="entry name" value="PDDEXK_6"/>
    <property type="match status" value="1"/>
</dbReference>
<dbReference type="EMBL" id="JAMFTS010000005">
    <property type="protein sequence ID" value="KAJ4753155.1"/>
    <property type="molecule type" value="Genomic_DNA"/>
</dbReference>
<evidence type="ECO:0000313" key="2">
    <source>
        <dbReference type="Proteomes" id="UP001140206"/>
    </source>
</evidence>
<organism evidence="1 2">
    <name type="scientific">Rhynchospora pubera</name>
    <dbReference type="NCBI Taxonomy" id="906938"/>
    <lineage>
        <taxon>Eukaryota</taxon>
        <taxon>Viridiplantae</taxon>
        <taxon>Streptophyta</taxon>
        <taxon>Embryophyta</taxon>
        <taxon>Tracheophyta</taxon>
        <taxon>Spermatophyta</taxon>
        <taxon>Magnoliopsida</taxon>
        <taxon>Liliopsida</taxon>
        <taxon>Poales</taxon>
        <taxon>Cyperaceae</taxon>
        <taxon>Cyperoideae</taxon>
        <taxon>Rhynchosporeae</taxon>
        <taxon>Rhynchospora</taxon>
    </lineage>
</organism>
<dbReference type="NCBIfam" id="TIGR01615">
    <property type="entry name" value="A_thal_3542"/>
    <property type="match status" value="1"/>
</dbReference>
<dbReference type="PANTHER" id="PTHR31579">
    <property type="entry name" value="OS03G0796600 PROTEIN"/>
    <property type="match status" value="1"/>
</dbReference>
<name>A0AAV8CBH1_9POAL</name>
<accession>A0AAV8CBH1</accession>
<keyword evidence="2" id="KW-1185">Reference proteome</keyword>
<sequence>MMNRSGNSKCIPASCGLSVQVSKIKQRIWRETETQREMGLMHKKSIPALDETARARLWGPFLGENFTSTSSDDSSDELANLVNSFYDSDCGELKEELSDAGSNGLHETDGGDLIEMLDELQREIGDEPEVSRIRVEVEKAIRAIGSAVEDRFFKERVVGRLRKKGFDAGLCKSSWEKSDGPPAGSYEYIDIIGQGKTRYIIETNLPSNFEIARPSKDYTRIFQCLPDIFVGRPEHLNLIVRVMSTAVVESIKRAGMHVPPWRRREYVLAKWFSSYKRSANLGSIKIEKRGKNVNCRMTIGERDNRIDRGNYQGNVV</sequence>
<reference evidence="1" key="1">
    <citation type="submission" date="2022-08" db="EMBL/GenBank/DDBJ databases">
        <authorList>
            <person name="Marques A."/>
        </authorList>
    </citation>
    <scope>NUCLEOTIDE SEQUENCE</scope>
    <source>
        <strain evidence="1">RhyPub2mFocal</strain>
        <tissue evidence="1">Leaves</tissue>
    </source>
</reference>
<evidence type="ECO:0000313" key="1">
    <source>
        <dbReference type="EMBL" id="KAJ4753155.1"/>
    </source>
</evidence>
<proteinExistence type="predicted"/>
<protein>
    <submittedName>
        <fullName evidence="1">DUF506 family protein</fullName>
    </submittedName>
</protein>
<gene>
    <name evidence="1" type="ORF">LUZ62_087560</name>
</gene>
<dbReference type="AlphaFoldDB" id="A0AAV8CBH1"/>
<dbReference type="InterPro" id="IPR006502">
    <property type="entry name" value="PDDEXK-like"/>
</dbReference>